<organism evidence="2">
    <name type="scientific">Riptortus pedestris</name>
    <name type="common">Bean bug</name>
    <dbReference type="NCBI Taxonomy" id="329032"/>
    <lineage>
        <taxon>Eukaryota</taxon>
        <taxon>Metazoa</taxon>
        <taxon>Ecdysozoa</taxon>
        <taxon>Arthropoda</taxon>
        <taxon>Hexapoda</taxon>
        <taxon>Insecta</taxon>
        <taxon>Pterygota</taxon>
        <taxon>Neoptera</taxon>
        <taxon>Paraneoptera</taxon>
        <taxon>Hemiptera</taxon>
        <taxon>Heteroptera</taxon>
        <taxon>Panheteroptera</taxon>
        <taxon>Pentatomomorpha</taxon>
        <taxon>Coreoidea</taxon>
        <taxon>Alydidae</taxon>
        <taxon>Riptortus</taxon>
    </lineage>
</organism>
<proteinExistence type="evidence at transcript level"/>
<dbReference type="AlphaFoldDB" id="R4WNP2"/>
<protein>
    <recommendedName>
        <fullName evidence="3">Cysteine rich secreted protein</fullName>
    </recommendedName>
</protein>
<evidence type="ECO:0008006" key="3">
    <source>
        <dbReference type="Google" id="ProtNLM"/>
    </source>
</evidence>
<name>R4WNP2_RIPPE</name>
<reference evidence="2" key="1">
    <citation type="journal article" date="2013" name="PLoS ONE">
        <title>Gene expression in gut symbiotic organ of stinkbug affected by extracellular bacterial symbiont.</title>
        <authorList>
            <person name="Futahashi R."/>
            <person name="Tanaka K."/>
            <person name="Tanahashi M."/>
            <person name="Nikoh N."/>
            <person name="Kikuchi Y."/>
            <person name="Lee B.L."/>
            <person name="Fukatsu T."/>
        </authorList>
    </citation>
    <scope>NUCLEOTIDE SEQUENCE</scope>
    <source>
        <tissue evidence="2">Midgut</tissue>
    </source>
</reference>
<evidence type="ECO:0000313" key="2">
    <source>
        <dbReference type="EMBL" id="BAN20491.1"/>
    </source>
</evidence>
<keyword evidence="1" id="KW-0732">Signal</keyword>
<sequence>MPSSKLVLSIILLAAIIAAVHAGTCSKPYWDIPALQKFCTCFNGFISCTSYATTTKKPFGIRIN</sequence>
<dbReference type="EMBL" id="AK417276">
    <property type="protein sequence ID" value="BAN20491.1"/>
    <property type="molecule type" value="mRNA"/>
</dbReference>
<evidence type="ECO:0000256" key="1">
    <source>
        <dbReference type="SAM" id="SignalP"/>
    </source>
</evidence>
<accession>R4WNP2</accession>
<feature type="chain" id="PRO_5004380950" description="Cysteine rich secreted protein" evidence="1">
    <location>
        <begin position="23"/>
        <end position="64"/>
    </location>
</feature>
<feature type="signal peptide" evidence="1">
    <location>
        <begin position="1"/>
        <end position="22"/>
    </location>
</feature>